<dbReference type="SMART" id="SM00665">
    <property type="entry name" value="B561"/>
    <property type="match status" value="1"/>
</dbReference>
<dbReference type="Gene3D" id="1.20.120.1770">
    <property type="match status" value="1"/>
</dbReference>
<keyword evidence="5 7" id="KW-1133">Transmembrane helix</keyword>
<dbReference type="Pfam" id="PF03188">
    <property type="entry name" value="Cytochrom_B561"/>
    <property type="match status" value="1"/>
</dbReference>
<keyword evidence="4" id="KW-0249">Electron transport</keyword>
<dbReference type="CDD" id="cd08760">
    <property type="entry name" value="Cyt_b561_FRRS1_like"/>
    <property type="match status" value="1"/>
</dbReference>
<dbReference type="Proteomes" id="UP001221142">
    <property type="component" value="Unassembled WGS sequence"/>
</dbReference>
<evidence type="ECO:0000256" key="3">
    <source>
        <dbReference type="ARBA" id="ARBA00022692"/>
    </source>
</evidence>
<comment type="caution">
    <text evidence="9">The sequence shown here is derived from an EMBL/GenBank/DDBJ whole genome shotgun (WGS) entry which is preliminary data.</text>
</comment>
<protein>
    <recommendedName>
        <fullName evidence="8">Cytochrome b561 domain-containing protein</fullName>
    </recommendedName>
</protein>
<comment type="subcellular location">
    <subcellularLocation>
        <location evidence="1">Membrane</location>
    </subcellularLocation>
</comment>
<dbReference type="PANTHER" id="PTHR47797">
    <property type="entry name" value="DEHYDROGENASE, PUTATIVE (AFU_ORTHOLOGUE AFUA_8G05805)-RELATED"/>
    <property type="match status" value="1"/>
</dbReference>
<name>A0AAD7C732_9AGAR</name>
<dbReference type="EMBL" id="JARKIF010000004">
    <property type="protein sequence ID" value="KAJ7641017.1"/>
    <property type="molecule type" value="Genomic_DNA"/>
</dbReference>
<dbReference type="AlphaFoldDB" id="A0AAD7C732"/>
<feature type="transmembrane region" description="Helical" evidence="7">
    <location>
        <begin position="167"/>
        <end position="186"/>
    </location>
</feature>
<feature type="transmembrane region" description="Helical" evidence="7">
    <location>
        <begin position="87"/>
        <end position="107"/>
    </location>
</feature>
<dbReference type="InterPro" id="IPR006593">
    <property type="entry name" value="Cyt_b561/ferric_Rdtase_TM"/>
</dbReference>
<organism evidence="9 10">
    <name type="scientific">Roridomyces roridus</name>
    <dbReference type="NCBI Taxonomy" id="1738132"/>
    <lineage>
        <taxon>Eukaryota</taxon>
        <taxon>Fungi</taxon>
        <taxon>Dikarya</taxon>
        <taxon>Basidiomycota</taxon>
        <taxon>Agaricomycotina</taxon>
        <taxon>Agaricomycetes</taxon>
        <taxon>Agaricomycetidae</taxon>
        <taxon>Agaricales</taxon>
        <taxon>Marasmiineae</taxon>
        <taxon>Mycenaceae</taxon>
        <taxon>Roridomyces</taxon>
    </lineage>
</organism>
<reference evidence="9" key="1">
    <citation type="submission" date="2023-03" db="EMBL/GenBank/DDBJ databases">
        <title>Massive genome expansion in bonnet fungi (Mycena s.s.) driven by repeated elements and novel gene families across ecological guilds.</title>
        <authorList>
            <consortium name="Lawrence Berkeley National Laboratory"/>
            <person name="Harder C.B."/>
            <person name="Miyauchi S."/>
            <person name="Viragh M."/>
            <person name="Kuo A."/>
            <person name="Thoen E."/>
            <person name="Andreopoulos B."/>
            <person name="Lu D."/>
            <person name="Skrede I."/>
            <person name="Drula E."/>
            <person name="Henrissat B."/>
            <person name="Morin E."/>
            <person name="Kohler A."/>
            <person name="Barry K."/>
            <person name="LaButti K."/>
            <person name="Morin E."/>
            <person name="Salamov A."/>
            <person name="Lipzen A."/>
            <person name="Mereny Z."/>
            <person name="Hegedus B."/>
            <person name="Baldrian P."/>
            <person name="Stursova M."/>
            <person name="Weitz H."/>
            <person name="Taylor A."/>
            <person name="Grigoriev I.V."/>
            <person name="Nagy L.G."/>
            <person name="Martin F."/>
            <person name="Kauserud H."/>
        </authorList>
    </citation>
    <scope>NUCLEOTIDE SEQUENCE</scope>
    <source>
        <strain evidence="9">9284</strain>
    </source>
</reference>
<evidence type="ECO:0000256" key="4">
    <source>
        <dbReference type="ARBA" id="ARBA00022982"/>
    </source>
</evidence>
<dbReference type="PANTHER" id="PTHR47797:SF3">
    <property type="entry name" value="CYTOCHROME B561 DOMAIN-CONTAINING PROTEIN"/>
    <property type="match status" value="1"/>
</dbReference>
<keyword evidence="10" id="KW-1185">Reference proteome</keyword>
<dbReference type="GO" id="GO:0016020">
    <property type="term" value="C:membrane"/>
    <property type="evidence" value="ECO:0007669"/>
    <property type="project" value="UniProtKB-SubCell"/>
</dbReference>
<evidence type="ECO:0000256" key="7">
    <source>
        <dbReference type="SAM" id="Phobius"/>
    </source>
</evidence>
<proteinExistence type="predicted"/>
<evidence type="ECO:0000256" key="1">
    <source>
        <dbReference type="ARBA" id="ARBA00004370"/>
    </source>
</evidence>
<gene>
    <name evidence="9" type="ORF">FB45DRAFT_899264</name>
</gene>
<evidence type="ECO:0000313" key="9">
    <source>
        <dbReference type="EMBL" id="KAJ7641017.1"/>
    </source>
</evidence>
<accession>A0AAD7C732</accession>
<feature type="transmembrane region" description="Helical" evidence="7">
    <location>
        <begin position="128"/>
        <end position="147"/>
    </location>
</feature>
<feature type="transmembrane region" description="Helical" evidence="7">
    <location>
        <begin position="12"/>
        <end position="34"/>
    </location>
</feature>
<keyword evidence="3 7" id="KW-0812">Transmembrane</keyword>
<evidence type="ECO:0000259" key="8">
    <source>
        <dbReference type="PROSITE" id="PS50939"/>
    </source>
</evidence>
<keyword evidence="6 7" id="KW-0472">Membrane</keyword>
<keyword evidence="2" id="KW-0813">Transport</keyword>
<evidence type="ECO:0000256" key="6">
    <source>
        <dbReference type="ARBA" id="ARBA00023136"/>
    </source>
</evidence>
<evidence type="ECO:0000313" key="10">
    <source>
        <dbReference type="Proteomes" id="UP001221142"/>
    </source>
</evidence>
<feature type="transmembrane region" description="Helical" evidence="7">
    <location>
        <begin position="46"/>
        <end position="67"/>
    </location>
</feature>
<feature type="domain" description="Cytochrome b561" evidence="8">
    <location>
        <begin position="1"/>
        <end position="186"/>
    </location>
</feature>
<sequence>MSLDFHDKMIVAHAVLAGLAALITAPAAILIGRYFRSRRWWFKAHLFLQIITAIFVITLFAVGLLAVASGGNGNQLTGPKKDPHHDIGLAIAVLFFLQFVLGIVAHFTHSAGAGTYTLTTPKSPLRHVHVGMGLVVTALLYAGVKTGMDEWNNVSDAKTLVPKGVEVVYWVLFALAVAAYVFGWILEPIRAASRESSAVGSREKVDKA</sequence>
<evidence type="ECO:0000256" key="2">
    <source>
        <dbReference type="ARBA" id="ARBA00022448"/>
    </source>
</evidence>
<dbReference type="PROSITE" id="PS50939">
    <property type="entry name" value="CYTOCHROME_B561"/>
    <property type="match status" value="1"/>
</dbReference>
<evidence type="ECO:0000256" key="5">
    <source>
        <dbReference type="ARBA" id="ARBA00022989"/>
    </source>
</evidence>